<protein>
    <recommendedName>
        <fullName evidence="13">Peptidase M43 pregnancy-associated plasma-A domain-containing protein</fullName>
    </recommendedName>
</protein>
<reference evidence="11 12" key="1">
    <citation type="submission" date="2016-02" db="EMBL/GenBank/DDBJ databases">
        <authorList>
            <person name="Wen L."/>
            <person name="He K."/>
            <person name="Yang H."/>
        </authorList>
    </citation>
    <scope>NUCLEOTIDE SEQUENCE [LARGE SCALE GENOMIC DNA]</scope>
    <source>
        <strain evidence="11 12">CZ1127</strain>
    </source>
</reference>
<gene>
    <name evidence="11" type="ORF">AXE80_12175</name>
</gene>
<evidence type="ECO:0000256" key="6">
    <source>
        <dbReference type="ARBA" id="ARBA00022833"/>
    </source>
</evidence>
<dbReference type="InterPro" id="IPR024079">
    <property type="entry name" value="MetalloPept_cat_dom_sf"/>
</dbReference>
<comment type="similarity">
    <text evidence="1">Belongs to the peptidase M43B family.</text>
</comment>
<evidence type="ECO:0000313" key="12">
    <source>
        <dbReference type="Proteomes" id="UP000092967"/>
    </source>
</evidence>
<dbReference type="STRING" id="1790137.AXE80_12175"/>
<evidence type="ECO:0008006" key="13">
    <source>
        <dbReference type="Google" id="ProtNLM"/>
    </source>
</evidence>
<keyword evidence="12" id="KW-1185">Reference proteome</keyword>
<dbReference type="SUPFAM" id="SSF55486">
    <property type="entry name" value="Metalloproteases ('zincins'), catalytic domain"/>
    <property type="match status" value="1"/>
</dbReference>
<evidence type="ECO:0000259" key="10">
    <source>
        <dbReference type="Pfam" id="PF18962"/>
    </source>
</evidence>
<evidence type="ECO:0000313" key="11">
    <source>
        <dbReference type="EMBL" id="ANW96990.1"/>
    </source>
</evidence>
<dbReference type="InterPro" id="IPR008754">
    <property type="entry name" value="Peptidase_M43"/>
</dbReference>
<evidence type="ECO:0000256" key="1">
    <source>
        <dbReference type="ARBA" id="ARBA00008721"/>
    </source>
</evidence>
<keyword evidence="4" id="KW-0732">Signal</keyword>
<sequence>MGLVFTLMSVASSFAQQKSLGYKMTNANVRAAAFTGFVRCATVEFEQKLSQKYSNKPSEEVFEAWMSSKISQAKKSRFNGKLAAETYNIPVVIHIVHNGDEVNSIGNATSENISDAQARSQIEILNQDYRKMAGTPGGANSTGAAVDVQINFCLAKQDPSGFETTGIVRHNITPYNDNVDNGDDGADWETYEDVQAMKAATQWDPTRYLNIWTIRTGGESVEDGGLDDLLGFAQFPSNSGLQGIDVIGGNAVTDGVVIAFHAFGAYSQNDGSFLMNDQYNEGRTTTHEMGHWLGLRHIWGDNNNCGNGDYCLDTPDATEEHYDCSQTYDTCINDGLGNDMVENYMDYTTDGCMDTFTQDQKDRMITVMENSPRRVELLNSPVCNPPQYTNDDLNNFVLKPNPVIDKTLIVGFAEGMVKVSVFDAYGKVSYTEKVYDVDTFFSYELDLSRFTSGVYILLIENKNKKIVKRIIKK</sequence>
<proteinExistence type="inferred from homology"/>
<dbReference type="Pfam" id="PF05572">
    <property type="entry name" value="Peptidase_M43"/>
    <property type="match status" value="1"/>
</dbReference>
<keyword evidence="8" id="KW-1015">Disulfide bond</keyword>
<dbReference type="NCBIfam" id="TIGR04183">
    <property type="entry name" value="Por_Secre_tail"/>
    <property type="match status" value="1"/>
</dbReference>
<dbReference type="GO" id="GO:0006508">
    <property type="term" value="P:proteolysis"/>
    <property type="evidence" value="ECO:0007669"/>
    <property type="project" value="UniProtKB-KW"/>
</dbReference>
<dbReference type="Proteomes" id="UP000092967">
    <property type="component" value="Chromosome"/>
</dbReference>
<keyword evidence="7" id="KW-0482">Metalloprotease</keyword>
<dbReference type="CDD" id="cd04275">
    <property type="entry name" value="ZnMc_pappalysin_like"/>
    <property type="match status" value="1"/>
</dbReference>
<feature type="domain" description="Secretion system C-terminal sorting" evidence="10">
    <location>
        <begin position="400"/>
        <end position="471"/>
    </location>
</feature>
<keyword evidence="5" id="KW-0378">Hydrolase</keyword>
<dbReference type="EMBL" id="CP014224">
    <property type="protein sequence ID" value="ANW96990.1"/>
    <property type="molecule type" value="Genomic_DNA"/>
</dbReference>
<evidence type="ECO:0000256" key="4">
    <source>
        <dbReference type="ARBA" id="ARBA00022729"/>
    </source>
</evidence>
<feature type="domain" description="Peptidase M43 pregnancy-associated plasma-A" evidence="9">
    <location>
        <begin position="270"/>
        <end position="368"/>
    </location>
</feature>
<evidence type="ECO:0000256" key="8">
    <source>
        <dbReference type="ARBA" id="ARBA00023157"/>
    </source>
</evidence>
<dbReference type="InterPro" id="IPR026444">
    <property type="entry name" value="Secre_tail"/>
</dbReference>
<dbReference type="PANTHER" id="PTHR47466:SF1">
    <property type="entry name" value="METALLOPROTEASE MEP1 (AFU_ORTHOLOGUE AFUA_1G07730)-RELATED"/>
    <property type="match status" value="1"/>
</dbReference>
<dbReference type="AlphaFoldDB" id="A0A1B1Y887"/>
<dbReference type="KEGG" id="wfu:AXE80_12175"/>
<evidence type="ECO:0000256" key="3">
    <source>
        <dbReference type="ARBA" id="ARBA00022723"/>
    </source>
</evidence>
<evidence type="ECO:0000256" key="5">
    <source>
        <dbReference type="ARBA" id="ARBA00022801"/>
    </source>
</evidence>
<accession>A0A1B1Y887</accession>
<dbReference type="GO" id="GO:0008237">
    <property type="term" value="F:metallopeptidase activity"/>
    <property type="evidence" value="ECO:0007669"/>
    <property type="project" value="UniProtKB-KW"/>
</dbReference>
<keyword evidence="6" id="KW-0862">Zinc</keyword>
<name>A0A1B1Y887_9FLAO</name>
<dbReference type="PANTHER" id="PTHR47466">
    <property type="match status" value="1"/>
</dbReference>
<dbReference type="Gene3D" id="3.40.390.10">
    <property type="entry name" value="Collagenase (Catalytic Domain)"/>
    <property type="match status" value="1"/>
</dbReference>
<evidence type="ECO:0000256" key="2">
    <source>
        <dbReference type="ARBA" id="ARBA00022670"/>
    </source>
</evidence>
<organism evidence="11 12">
    <name type="scientific">Wenyingzhuangia fucanilytica</name>
    <dbReference type="NCBI Taxonomy" id="1790137"/>
    <lineage>
        <taxon>Bacteria</taxon>
        <taxon>Pseudomonadati</taxon>
        <taxon>Bacteroidota</taxon>
        <taxon>Flavobacteriia</taxon>
        <taxon>Flavobacteriales</taxon>
        <taxon>Flavobacteriaceae</taxon>
        <taxon>Wenyingzhuangia</taxon>
    </lineage>
</organism>
<keyword evidence="3" id="KW-0479">Metal-binding</keyword>
<evidence type="ECO:0000259" key="9">
    <source>
        <dbReference type="Pfam" id="PF05572"/>
    </source>
</evidence>
<dbReference type="Pfam" id="PF18962">
    <property type="entry name" value="Por_Secre_tail"/>
    <property type="match status" value="1"/>
</dbReference>
<keyword evidence="2" id="KW-0645">Protease</keyword>
<dbReference type="GO" id="GO:0046872">
    <property type="term" value="F:metal ion binding"/>
    <property type="evidence" value="ECO:0007669"/>
    <property type="project" value="UniProtKB-KW"/>
</dbReference>
<evidence type="ECO:0000256" key="7">
    <source>
        <dbReference type="ARBA" id="ARBA00023049"/>
    </source>
</evidence>